<accession>A0A0D2M2S1</accession>
<dbReference type="RefSeq" id="XP_013896949.1">
    <property type="nucleotide sequence ID" value="XM_014041495.1"/>
</dbReference>
<dbReference type="InterPro" id="IPR023393">
    <property type="entry name" value="START-like_dom_sf"/>
</dbReference>
<keyword evidence="3" id="KW-1185">Reference proteome</keyword>
<dbReference type="OrthoDB" id="47798at2759"/>
<feature type="region of interest" description="Disordered" evidence="1">
    <location>
        <begin position="195"/>
        <end position="367"/>
    </location>
</feature>
<dbReference type="AlphaFoldDB" id="A0A0D2M2S1"/>
<proteinExistence type="predicted"/>
<dbReference type="PANTHER" id="PTHR33824:SF7">
    <property type="entry name" value="POLYKETIDE CYCLASE_DEHYDRASE AND LIPID TRANSPORT SUPERFAMILY PROTEIN"/>
    <property type="match status" value="1"/>
</dbReference>
<dbReference type="InterPro" id="IPR047137">
    <property type="entry name" value="ORF3"/>
</dbReference>
<evidence type="ECO:0000256" key="1">
    <source>
        <dbReference type="SAM" id="MobiDB-lite"/>
    </source>
</evidence>
<organism evidence="2 3">
    <name type="scientific">Monoraphidium neglectum</name>
    <dbReference type="NCBI Taxonomy" id="145388"/>
    <lineage>
        <taxon>Eukaryota</taxon>
        <taxon>Viridiplantae</taxon>
        <taxon>Chlorophyta</taxon>
        <taxon>core chlorophytes</taxon>
        <taxon>Chlorophyceae</taxon>
        <taxon>CS clade</taxon>
        <taxon>Sphaeropleales</taxon>
        <taxon>Selenastraceae</taxon>
        <taxon>Monoraphidium</taxon>
    </lineage>
</organism>
<feature type="compositionally biased region" description="Basic and acidic residues" evidence="1">
    <location>
        <begin position="219"/>
        <end position="232"/>
    </location>
</feature>
<sequence>MHVLLVCFERRPIVACAAESDTEISGYTPADFISYSEDPQHSCYHVTEAVVAAPVDVCFAFWNEWQRLVDFLDLIGQIGLDDKSPDMALFQCYYRWAKLPVMEITFLLQKTVAEPGRRIDFHSVWGMPLHGNVQLSDEPDAGAGGAPRTRVRLEFTHPIPNLLVELKIGTFGIESHMQEILKENMQDYKAAVEAAAGTPPPGAAPAPGPGEKAPGALRRRTEGLKREQEQRAEGAAGPSGRGAEAGEGRQRRSRAASGAGKAAAVGDDAAAAAPKRRSTSVRKTASAAAAQQQQQQEEGGGGGGGAGGGAGEGSSPPPAPRRGRPPSRRTSTASSNGAAPPPAGPEAQNESGTAAGRRGRPRTTTSR</sequence>
<feature type="compositionally biased region" description="Low complexity" evidence="1">
    <location>
        <begin position="284"/>
        <end position="297"/>
    </location>
</feature>
<feature type="compositionally biased region" description="Gly residues" evidence="1">
    <location>
        <begin position="298"/>
        <end position="312"/>
    </location>
</feature>
<feature type="compositionally biased region" description="Low complexity" evidence="1">
    <location>
        <begin position="345"/>
        <end position="367"/>
    </location>
</feature>
<feature type="compositionally biased region" description="Pro residues" evidence="1">
    <location>
        <begin position="198"/>
        <end position="208"/>
    </location>
</feature>
<protein>
    <submittedName>
        <fullName evidence="2">Uncharacterized protein</fullName>
    </submittedName>
</protein>
<feature type="compositionally biased region" description="Low complexity" evidence="1">
    <location>
        <begin position="255"/>
        <end position="273"/>
    </location>
</feature>
<dbReference type="Gene3D" id="3.30.530.20">
    <property type="match status" value="1"/>
</dbReference>
<dbReference type="KEGG" id="mng:MNEG_10032"/>
<reference evidence="2 3" key="1">
    <citation type="journal article" date="2013" name="BMC Genomics">
        <title>Reconstruction of the lipid metabolism for the microalga Monoraphidium neglectum from its genome sequence reveals characteristics suitable for biofuel production.</title>
        <authorList>
            <person name="Bogen C."/>
            <person name="Al-Dilaimi A."/>
            <person name="Albersmeier A."/>
            <person name="Wichmann J."/>
            <person name="Grundmann M."/>
            <person name="Rupp O."/>
            <person name="Lauersen K.J."/>
            <person name="Blifernez-Klassen O."/>
            <person name="Kalinowski J."/>
            <person name="Goesmann A."/>
            <person name="Mussgnug J.H."/>
            <person name="Kruse O."/>
        </authorList>
    </citation>
    <scope>NUCLEOTIDE SEQUENCE [LARGE SCALE GENOMIC DNA]</scope>
    <source>
        <strain evidence="2 3">SAG 48.87</strain>
    </source>
</reference>
<evidence type="ECO:0000313" key="3">
    <source>
        <dbReference type="Proteomes" id="UP000054498"/>
    </source>
</evidence>
<dbReference type="EMBL" id="KK102374">
    <property type="protein sequence ID" value="KIY97929.1"/>
    <property type="molecule type" value="Genomic_DNA"/>
</dbReference>
<dbReference type="Proteomes" id="UP000054498">
    <property type="component" value="Unassembled WGS sequence"/>
</dbReference>
<evidence type="ECO:0000313" key="2">
    <source>
        <dbReference type="EMBL" id="KIY97929.1"/>
    </source>
</evidence>
<dbReference type="GeneID" id="25727154"/>
<gene>
    <name evidence="2" type="ORF">MNEG_10032</name>
</gene>
<name>A0A0D2M2S1_9CHLO</name>
<dbReference type="SUPFAM" id="SSF55961">
    <property type="entry name" value="Bet v1-like"/>
    <property type="match status" value="1"/>
</dbReference>
<feature type="compositionally biased region" description="Low complexity" evidence="1">
    <location>
        <begin position="328"/>
        <end position="338"/>
    </location>
</feature>
<dbReference type="PANTHER" id="PTHR33824">
    <property type="entry name" value="POLYKETIDE CYCLASE/DEHYDRASE AND LIPID TRANSPORT SUPERFAMILY PROTEIN"/>
    <property type="match status" value="1"/>
</dbReference>